<dbReference type="EMBL" id="SNQG01000004">
    <property type="protein sequence ID" value="TEW65744.1"/>
    <property type="molecule type" value="Genomic_DNA"/>
</dbReference>
<evidence type="ECO:0000259" key="1">
    <source>
        <dbReference type="Pfam" id="PF13628"/>
    </source>
</evidence>
<dbReference type="AlphaFoldDB" id="A0A4Y8AB11"/>
<evidence type="ECO:0000313" key="2">
    <source>
        <dbReference type="EMBL" id="TEW65744.1"/>
    </source>
</evidence>
<dbReference type="Proteomes" id="UP000297248">
    <property type="component" value="Unassembled WGS sequence"/>
</dbReference>
<comment type="caution">
    <text evidence="2">The sequence shown here is derived from an EMBL/GenBank/DDBJ whole genome shotgun (WGS) entry which is preliminary data.</text>
</comment>
<gene>
    <name evidence="2" type="ORF">E2R65_11415</name>
</gene>
<feature type="domain" description="DUF4142" evidence="1">
    <location>
        <begin position="1"/>
        <end position="122"/>
    </location>
</feature>
<dbReference type="OrthoDB" id="753572at2"/>
<dbReference type="PANTHER" id="PTHR38593:SF1">
    <property type="entry name" value="BLR2558 PROTEIN"/>
    <property type="match status" value="1"/>
</dbReference>
<accession>A0A4Y8AB11</accession>
<dbReference type="PANTHER" id="PTHR38593">
    <property type="entry name" value="BLR2558 PROTEIN"/>
    <property type="match status" value="1"/>
</dbReference>
<proteinExistence type="predicted"/>
<organism evidence="2 3">
    <name type="scientific">Mucilaginibacter phyllosphaerae</name>
    <dbReference type="NCBI Taxonomy" id="1812349"/>
    <lineage>
        <taxon>Bacteria</taxon>
        <taxon>Pseudomonadati</taxon>
        <taxon>Bacteroidota</taxon>
        <taxon>Sphingobacteriia</taxon>
        <taxon>Sphingobacteriales</taxon>
        <taxon>Sphingobacteriaceae</taxon>
        <taxon>Mucilaginibacter</taxon>
    </lineage>
</organism>
<sequence length="132" mass="14572">MTEVNSGKLATQKGKSNEVKKFGAQMITDHTKANTELKSIVAAKNWNIPEPSPTLVAPDAMLTTSKGADFDRSYVNMMVKDHKKTVMLFEHAAQTLPDPDLKAFAAKTLPILRQHYTAIQQIADQLGIAYDK</sequence>
<dbReference type="Pfam" id="PF13628">
    <property type="entry name" value="DUF4142"/>
    <property type="match status" value="1"/>
</dbReference>
<name>A0A4Y8AB11_9SPHI</name>
<dbReference type="Gene3D" id="1.20.1260.10">
    <property type="match status" value="1"/>
</dbReference>
<protein>
    <submittedName>
        <fullName evidence="2">DUF4142 domain-containing protein</fullName>
    </submittedName>
</protein>
<evidence type="ECO:0000313" key="3">
    <source>
        <dbReference type="Proteomes" id="UP000297248"/>
    </source>
</evidence>
<reference evidence="2 3" key="1">
    <citation type="journal article" date="2016" name="Int. J. Syst. Evol. Microbiol.">
        <title>Proposal of Mucilaginibacter phyllosphaerae sp. nov. isolated from the phyllosphere of Galium album.</title>
        <authorList>
            <person name="Aydogan E.L."/>
            <person name="Busse H.J."/>
            <person name="Moser G."/>
            <person name="Muller C."/>
            <person name="Kampfer P."/>
            <person name="Glaeser S.P."/>
        </authorList>
    </citation>
    <scope>NUCLEOTIDE SEQUENCE [LARGE SCALE GENOMIC DNA]</scope>
    <source>
        <strain evidence="2 3">PP-F2FG21</strain>
    </source>
</reference>
<dbReference type="InterPro" id="IPR012347">
    <property type="entry name" value="Ferritin-like"/>
</dbReference>
<dbReference type="InterPro" id="IPR025419">
    <property type="entry name" value="DUF4142"/>
</dbReference>